<feature type="transmembrane region" description="Helical" evidence="1">
    <location>
        <begin position="32"/>
        <end position="54"/>
    </location>
</feature>
<keyword evidence="1" id="KW-0472">Membrane</keyword>
<evidence type="ECO:0000313" key="3">
    <source>
        <dbReference type="Proteomes" id="UP000595001"/>
    </source>
</evidence>
<proteinExistence type="predicted"/>
<keyword evidence="1" id="KW-1133">Transmembrane helix</keyword>
<sequence length="65" mass="7170">MTTVWRAFLTASAVLLGFLVLAIPFVERGTGTFVISVVSFAMLAVIFVASAAFIRADWDPFEELW</sequence>
<organism evidence="2 3">
    <name type="scientific">Halosimplex litoreum</name>
    <dbReference type="NCBI Taxonomy" id="1198301"/>
    <lineage>
        <taxon>Archaea</taxon>
        <taxon>Methanobacteriati</taxon>
        <taxon>Methanobacteriota</taxon>
        <taxon>Stenosarchaea group</taxon>
        <taxon>Halobacteria</taxon>
        <taxon>Halobacteriales</taxon>
        <taxon>Haloarculaceae</taxon>
        <taxon>Halosimplex</taxon>
    </lineage>
</organism>
<keyword evidence="3" id="KW-1185">Reference proteome</keyword>
<protein>
    <submittedName>
        <fullName evidence="2">Uncharacterized protein</fullName>
    </submittedName>
</protein>
<dbReference type="KEGG" id="hlt:I7X12_01645"/>
<dbReference type="AlphaFoldDB" id="A0A7T3FZ20"/>
<evidence type="ECO:0000256" key="1">
    <source>
        <dbReference type="SAM" id="Phobius"/>
    </source>
</evidence>
<dbReference type="GeneID" id="60587156"/>
<dbReference type="Proteomes" id="UP000595001">
    <property type="component" value="Chromosome"/>
</dbReference>
<evidence type="ECO:0000313" key="2">
    <source>
        <dbReference type="EMBL" id="QPV63366.1"/>
    </source>
</evidence>
<keyword evidence="1" id="KW-0812">Transmembrane</keyword>
<dbReference type="EMBL" id="CP065856">
    <property type="protein sequence ID" value="QPV63366.1"/>
    <property type="molecule type" value="Genomic_DNA"/>
</dbReference>
<accession>A0A7T3FZ20</accession>
<name>A0A7T3FZ20_9EURY</name>
<reference evidence="2 3" key="1">
    <citation type="submission" date="2020-12" db="EMBL/GenBank/DDBJ databases">
        <title>Halosimplex halophilum sp. nov. and Halosimplex salinum sp. nov., two new members of the genus Halosimplex.</title>
        <authorList>
            <person name="Cui H.L."/>
        </authorList>
    </citation>
    <scope>NUCLEOTIDE SEQUENCE [LARGE SCALE GENOMIC DNA]</scope>
    <source>
        <strain evidence="2 3">YGH94</strain>
    </source>
</reference>
<gene>
    <name evidence="2" type="ORF">I7X12_01645</name>
</gene>
<dbReference type="OrthoDB" id="303319at2157"/>
<dbReference type="RefSeq" id="WP_198062156.1">
    <property type="nucleotide sequence ID" value="NZ_CP065856.1"/>
</dbReference>